<keyword evidence="2" id="KW-1185">Reference proteome</keyword>
<sequence length="188" mass="22070">MKKSEKEIEEILHKYKKQIEQMYKMLLNVNSLANIRFWYSCLLNFRKSEDIYQDILQMEAYTTSIIVSYGRIFSGGTRSTVLKEKILPVELLEVHKEIIDLRHAKYAHHGELSTLEMDIEVSYIDSAFIITPKLELGFWLGAPKKWAPLFEWLDGFMYDTFQNALTSLTKETGIEWKFPHGPAPTWIE</sequence>
<accession>A0A521FCW4</accession>
<evidence type="ECO:0000313" key="2">
    <source>
        <dbReference type="Proteomes" id="UP000316916"/>
    </source>
</evidence>
<dbReference type="EMBL" id="FXTC01000013">
    <property type="protein sequence ID" value="SMO93999.1"/>
    <property type="molecule type" value="Genomic_DNA"/>
</dbReference>
<reference evidence="1 2" key="1">
    <citation type="submission" date="2017-05" db="EMBL/GenBank/DDBJ databases">
        <authorList>
            <person name="Varghese N."/>
            <person name="Submissions S."/>
        </authorList>
    </citation>
    <scope>NUCLEOTIDE SEQUENCE [LARGE SCALE GENOMIC DNA]</scope>
    <source>
        <strain evidence="1 2">DSM 29371</strain>
    </source>
</reference>
<dbReference type="AlphaFoldDB" id="A0A521FCW4"/>
<dbReference type="RefSeq" id="WP_142719661.1">
    <property type="nucleotide sequence ID" value="NZ_FXTC01000013.1"/>
</dbReference>
<protein>
    <submittedName>
        <fullName evidence="1">Uncharacterized protein</fullName>
    </submittedName>
</protein>
<name>A0A521FCW4_9FLAO</name>
<dbReference type="Proteomes" id="UP000316916">
    <property type="component" value="Unassembled WGS sequence"/>
</dbReference>
<evidence type="ECO:0000313" key="1">
    <source>
        <dbReference type="EMBL" id="SMO93999.1"/>
    </source>
</evidence>
<proteinExistence type="predicted"/>
<gene>
    <name evidence="1" type="ORF">SAMN06265171_113124</name>
</gene>
<organism evidence="1 2">
    <name type="scientific">Chryseobacterium rhizoplanae</name>
    <dbReference type="NCBI Taxonomy" id="1609531"/>
    <lineage>
        <taxon>Bacteria</taxon>
        <taxon>Pseudomonadati</taxon>
        <taxon>Bacteroidota</taxon>
        <taxon>Flavobacteriia</taxon>
        <taxon>Flavobacteriales</taxon>
        <taxon>Weeksellaceae</taxon>
        <taxon>Chryseobacterium group</taxon>
        <taxon>Chryseobacterium</taxon>
    </lineage>
</organism>